<proteinExistence type="predicted"/>
<organism evidence="2">
    <name type="scientific">Chromera velia CCMP2878</name>
    <dbReference type="NCBI Taxonomy" id="1169474"/>
    <lineage>
        <taxon>Eukaryota</taxon>
        <taxon>Sar</taxon>
        <taxon>Alveolata</taxon>
        <taxon>Colpodellida</taxon>
        <taxon>Chromeraceae</taxon>
        <taxon>Chromera</taxon>
    </lineage>
</organism>
<accession>A0A0G4HNI6</accession>
<evidence type="ECO:0000313" key="2">
    <source>
        <dbReference type="EMBL" id="CEM45696.1"/>
    </source>
</evidence>
<feature type="domain" description="Glycosyltransferase 61 catalytic" evidence="1">
    <location>
        <begin position="177"/>
        <end position="297"/>
    </location>
</feature>
<sequence>MQWADGNIGPVDDFLVPRVVRGPFPKRKVPFDGENLVVARRFSLSNPGHALDEMGFALFTLMYTWLEKIGVRVDEGTVYEKMRDARFQLFLNDTCVDEGYNEKGVFFSNASPEDLNIAAYTSYGLKRLCEKFTSKIIAPLFDSYFERKNARETFPSGTACFANVFAGISQLNIYQYPYLHEHALGPDEDIRAKRLYRAYTYYQHGKALPYIRGPHILLLKKVGKQNFSNYPEIEAYLRSNWTEAEACGWPVKVSTLDPATVSVADQLDILSTTSVMIAPAGAVAIASFFLPDGAAVISGQLCSLLPSGVPPNEVQPHQLLPEAFCHNHEIKLLYRRHTYVHWMVYQTPVFPEDMTPSQSDSGKDNDRRWMDYRVKIDVLHPYVHAAMRRWVDTCDVAV</sequence>
<dbReference type="VEuPathDB" id="CryptoDB:Cvel_7613"/>
<dbReference type="Pfam" id="PF04577">
    <property type="entry name" value="Glyco_transf_61"/>
    <property type="match status" value="1"/>
</dbReference>
<dbReference type="AlphaFoldDB" id="A0A0G4HNI6"/>
<protein>
    <recommendedName>
        <fullName evidence="1">Glycosyltransferase 61 catalytic domain-containing protein</fullName>
    </recommendedName>
</protein>
<dbReference type="EMBL" id="CDMZ01003249">
    <property type="protein sequence ID" value="CEM45696.1"/>
    <property type="molecule type" value="Genomic_DNA"/>
</dbReference>
<evidence type="ECO:0000259" key="1">
    <source>
        <dbReference type="Pfam" id="PF04577"/>
    </source>
</evidence>
<gene>
    <name evidence="2" type="ORF">Cvel_7613</name>
</gene>
<dbReference type="InterPro" id="IPR049625">
    <property type="entry name" value="Glyco_transf_61_cat"/>
</dbReference>
<reference evidence="2" key="1">
    <citation type="submission" date="2014-11" db="EMBL/GenBank/DDBJ databases">
        <authorList>
            <person name="Otto D Thomas"/>
            <person name="Naeem Raeece"/>
        </authorList>
    </citation>
    <scope>NUCLEOTIDE SEQUENCE</scope>
</reference>
<name>A0A0G4HNI6_9ALVE</name>
<dbReference type="GO" id="GO:0016757">
    <property type="term" value="F:glycosyltransferase activity"/>
    <property type="evidence" value="ECO:0007669"/>
    <property type="project" value="InterPro"/>
</dbReference>